<reference evidence="3 4" key="1">
    <citation type="journal article" date="2014" name="Int. J. Syst. Evol. Microbiol.">
        <title>Complete genome sequence of Corynebacterium casei LMG S-19264T (=DSM 44701T), isolated from a smear-ripened cheese.</title>
        <authorList>
            <consortium name="US DOE Joint Genome Institute (JGI-PGF)"/>
            <person name="Walter F."/>
            <person name="Albersmeier A."/>
            <person name="Kalinowski J."/>
            <person name="Ruckert C."/>
        </authorList>
    </citation>
    <scope>NUCLEOTIDE SEQUENCE [LARGE SCALE GENOMIC DNA]</scope>
    <source>
        <strain evidence="3 4">CGMCC 4.7206</strain>
    </source>
</reference>
<evidence type="ECO:0000313" key="3">
    <source>
        <dbReference type="EMBL" id="GGI80738.1"/>
    </source>
</evidence>
<feature type="domain" description="Luciferase-like" evidence="1">
    <location>
        <begin position="31"/>
        <end position="126"/>
    </location>
</feature>
<dbReference type="InterPro" id="IPR036661">
    <property type="entry name" value="Luciferase-like_sf"/>
</dbReference>
<dbReference type="InterPro" id="IPR050766">
    <property type="entry name" value="Bact_Lucif_Oxidored"/>
</dbReference>
<reference evidence="2" key="4">
    <citation type="submission" date="2023-12" db="EMBL/GenBank/DDBJ databases">
        <authorList>
            <person name="Sun Q."/>
            <person name="Inoue M."/>
        </authorList>
    </citation>
    <scope>NUCLEOTIDE SEQUENCE</scope>
    <source>
        <strain evidence="2">JCM 10664</strain>
    </source>
</reference>
<dbReference type="InterPro" id="IPR011251">
    <property type="entry name" value="Luciferase-like_dom"/>
</dbReference>
<dbReference type="AlphaFoldDB" id="A0A917N9V4"/>
<name>A0A917N9V4_9PSEU</name>
<gene>
    <name evidence="2" type="ORF">GCM10009545_39180</name>
    <name evidence="3" type="ORF">GCM10011581_17560</name>
</gene>
<dbReference type="GO" id="GO:0016705">
    <property type="term" value="F:oxidoreductase activity, acting on paired donors, with incorporation or reduction of molecular oxygen"/>
    <property type="evidence" value="ECO:0007669"/>
    <property type="project" value="InterPro"/>
</dbReference>
<dbReference type="EMBL" id="BMMT01000004">
    <property type="protein sequence ID" value="GGI80738.1"/>
    <property type="molecule type" value="Genomic_DNA"/>
</dbReference>
<organism evidence="3 4">
    <name type="scientific">Saccharopolyspora thermophila</name>
    <dbReference type="NCBI Taxonomy" id="89367"/>
    <lineage>
        <taxon>Bacteria</taxon>
        <taxon>Bacillati</taxon>
        <taxon>Actinomycetota</taxon>
        <taxon>Actinomycetes</taxon>
        <taxon>Pseudonocardiales</taxon>
        <taxon>Pseudonocardiaceae</taxon>
        <taxon>Saccharopolyspora</taxon>
    </lineage>
</organism>
<dbReference type="Proteomes" id="UP000597989">
    <property type="component" value="Unassembled WGS sequence"/>
</dbReference>
<evidence type="ECO:0000313" key="4">
    <source>
        <dbReference type="Proteomes" id="UP000597989"/>
    </source>
</evidence>
<evidence type="ECO:0000259" key="1">
    <source>
        <dbReference type="Pfam" id="PF00296"/>
    </source>
</evidence>
<dbReference type="NCBIfam" id="TIGR03620">
    <property type="entry name" value="F420_MSMEG_4141"/>
    <property type="match status" value="1"/>
</dbReference>
<dbReference type="InterPro" id="IPR019922">
    <property type="entry name" value="Lucif-like_OxRdatse_MSMEG_4141"/>
</dbReference>
<protein>
    <submittedName>
        <fullName evidence="3">LLM class F420-dependent oxidoreductase</fullName>
    </submittedName>
</protein>
<dbReference type="Proteomes" id="UP001500220">
    <property type="component" value="Unassembled WGS sequence"/>
</dbReference>
<comment type="caution">
    <text evidence="3">The sequence shown here is derived from an EMBL/GenBank/DDBJ whole genome shotgun (WGS) entry which is preliminary data.</text>
</comment>
<dbReference type="EMBL" id="BAAAHC010000015">
    <property type="protein sequence ID" value="GAA0532825.1"/>
    <property type="molecule type" value="Genomic_DNA"/>
</dbReference>
<reference evidence="3" key="3">
    <citation type="submission" date="2020-09" db="EMBL/GenBank/DDBJ databases">
        <authorList>
            <person name="Sun Q."/>
            <person name="Zhou Y."/>
        </authorList>
    </citation>
    <scope>NUCLEOTIDE SEQUENCE</scope>
    <source>
        <strain evidence="3">CGMCC 4.7206</strain>
    </source>
</reference>
<dbReference type="SUPFAM" id="SSF51679">
    <property type="entry name" value="Bacterial luciferase-like"/>
    <property type="match status" value="1"/>
</dbReference>
<keyword evidence="5" id="KW-1185">Reference proteome</keyword>
<evidence type="ECO:0000313" key="2">
    <source>
        <dbReference type="EMBL" id="GAA0532825.1"/>
    </source>
</evidence>
<dbReference type="GO" id="GO:0005829">
    <property type="term" value="C:cytosol"/>
    <property type="evidence" value="ECO:0007669"/>
    <property type="project" value="TreeGrafter"/>
</dbReference>
<dbReference type="Pfam" id="PF00296">
    <property type="entry name" value="Bac_luciferase"/>
    <property type="match status" value="1"/>
</dbReference>
<dbReference type="PANTHER" id="PTHR30137:SF18">
    <property type="entry name" value="CONSERVED PROTEIN"/>
    <property type="match status" value="1"/>
</dbReference>
<proteinExistence type="predicted"/>
<dbReference type="Gene3D" id="3.20.20.30">
    <property type="entry name" value="Luciferase-like domain"/>
    <property type="match status" value="2"/>
</dbReference>
<accession>A0A917N9V4</accession>
<reference evidence="2 5" key="2">
    <citation type="journal article" date="2019" name="Int. J. Syst. Evol. Microbiol.">
        <title>The Global Catalogue of Microorganisms (GCM) 10K type strain sequencing project: providing services to taxonomists for standard genome sequencing and annotation.</title>
        <authorList>
            <consortium name="The Broad Institute Genomics Platform"/>
            <consortium name="The Broad Institute Genome Sequencing Center for Infectious Disease"/>
            <person name="Wu L."/>
            <person name="Ma J."/>
        </authorList>
    </citation>
    <scope>NUCLEOTIDE SEQUENCE [LARGE SCALE GENOMIC DNA]</scope>
    <source>
        <strain evidence="2 5">JCM 10664</strain>
    </source>
</reference>
<dbReference type="PANTHER" id="PTHR30137">
    <property type="entry name" value="LUCIFERASE-LIKE MONOOXYGENASE"/>
    <property type="match status" value="1"/>
</dbReference>
<evidence type="ECO:0000313" key="5">
    <source>
        <dbReference type="Proteomes" id="UP001500220"/>
    </source>
</evidence>
<sequence>MPVPFLVLVIGMAVELGKIGIWRPAWELGPDLAGEAESLGYGTIWVGGSPPADLAIAEQLLDATDRISIATGIVNIWNSPARAVAESYHRITAKHPDRFLLGIGVGHREVTDSYARPYQALVDYLDELDASGVPSSGRVLAALGPKVLRLAGERAAGAHPYLTTPAHTKRAREVLGEGPLLAPEQKVVLDTDPERARATGRGTVEMYLRLNNYTRNLRRTGFTEDDLAVPGSDRLIDSLALHGSPEQVARGVEAHLQAGANHVAVQFLGDDVSTSLARLAEALR</sequence>